<reference evidence="2 3" key="1">
    <citation type="submission" date="2023-05" db="EMBL/GenBank/DDBJ databases">
        <title>YMD87, complete Genome.</title>
        <authorList>
            <person name="Zhang J."/>
            <person name="Xu X."/>
        </authorList>
    </citation>
    <scope>NUCLEOTIDE SEQUENCE [LARGE SCALE GENOMIC DNA]</scope>
    <source>
        <strain evidence="2 3">YMD87</strain>
    </source>
</reference>
<evidence type="ECO:0000256" key="1">
    <source>
        <dbReference type="SAM" id="MobiDB-lite"/>
    </source>
</evidence>
<feature type="region of interest" description="Disordered" evidence="1">
    <location>
        <begin position="173"/>
        <end position="192"/>
    </location>
</feature>
<evidence type="ECO:0000313" key="3">
    <source>
        <dbReference type="Proteomes" id="UP001241605"/>
    </source>
</evidence>
<evidence type="ECO:0008006" key="4">
    <source>
        <dbReference type="Google" id="ProtNLM"/>
    </source>
</evidence>
<keyword evidence="3" id="KW-1185">Reference proteome</keyword>
<dbReference type="Proteomes" id="UP001241605">
    <property type="component" value="Chromosome"/>
</dbReference>
<accession>A0ABY8QFH0</accession>
<organism evidence="2 3">
    <name type="scientific">Tropicibacter oceani</name>
    <dbReference type="NCBI Taxonomy" id="3058420"/>
    <lineage>
        <taxon>Bacteria</taxon>
        <taxon>Pseudomonadati</taxon>
        <taxon>Pseudomonadota</taxon>
        <taxon>Alphaproteobacteria</taxon>
        <taxon>Rhodobacterales</taxon>
        <taxon>Roseobacteraceae</taxon>
        <taxon>Tropicibacter</taxon>
    </lineage>
</organism>
<dbReference type="RefSeq" id="WP_282299180.1">
    <property type="nucleotide sequence ID" value="NZ_CP124616.1"/>
</dbReference>
<protein>
    <recommendedName>
        <fullName evidence="4">Secreted protein</fullName>
    </recommendedName>
</protein>
<proteinExistence type="predicted"/>
<gene>
    <name evidence="2" type="ORF">QF118_11385</name>
</gene>
<dbReference type="EMBL" id="CP124616">
    <property type="protein sequence ID" value="WGW02547.1"/>
    <property type="molecule type" value="Genomic_DNA"/>
</dbReference>
<evidence type="ECO:0000313" key="2">
    <source>
        <dbReference type="EMBL" id="WGW02547.1"/>
    </source>
</evidence>
<name>A0ABY8QFH0_9RHOB</name>
<sequence>MRGRITAVILALAAPVAAQEDLPDFATCMDMEIARFERALQRHREGPEADSFEIGDVRGVEYCGTVGIVLCDRSDAPLPCQHALAGKQDALSDQVRATLPEPQTVAGQGEAPLYAALHAMAQDRSAGPDCEGDTPVMAAWCQAREANHRLKSAVSAWQLARYLDAAPDAITAGWARVPPPTRPKARTEKDKG</sequence>